<dbReference type="InterPro" id="IPR013189">
    <property type="entry name" value="Glyco_hydro_32_C"/>
</dbReference>
<feature type="domain" description="Glycosyl hydrolase family 32 N-terminal" evidence="6">
    <location>
        <begin position="88"/>
        <end position="402"/>
    </location>
</feature>
<dbReference type="GO" id="GO:0005987">
    <property type="term" value="P:sucrose catabolic process"/>
    <property type="evidence" value="ECO:0007669"/>
    <property type="project" value="TreeGrafter"/>
</dbReference>
<gene>
    <name evidence="8" type="ORF">P280DRAFT_468715</name>
</gene>
<feature type="domain" description="Glycosyl hydrolase family 32 C-terminal" evidence="7">
    <location>
        <begin position="452"/>
        <end position="616"/>
    </location>
</feature>
<evidence type="ECO:0000256" key="3">
    <source>
        <dbReference type="ARBA" id="ARBA00023295"/>
    </source>
</evidence>
<keyword evidence="5" id="KW-0732">Signal</keyword>
<dbReference type="Proteomes" id="UP000799753">
    <property type="component" value="Unassembled WGS sequence"/>
</dbReference>
<dbReference type="InterPro" id="IPR013320">
    <property type="entry name" value="ConA-like_dom_sf"/>
</dbReference>
<evidence type="ECO:0000256" key="4">
    <source>
        <dbReference type="RuleBase" id="RU362110"/>
    </source>
</evidence>
<dbReference type="Pfam" id="PF08244">
    <property type="entry name" value="Glyco_hydro_32C"/>
    <property type="match status" value="1"/>
</dbReference>
<keyword evidence="9" id="KW-1185">Reference proteome</keyword>
<proteinExistence type="inferred from homology"/>
<evidence type="ECO:0000313" key="9">
    <source>
        <dbReference type="Proteomes" id="UP000799753"/>
    </source>
</evidence>
<evidence type="ECO:0000259" key="6">
    <source>
        <dbReference type="Pfam" id="PF00251"/>
    </source>
</evidence>
<dbReference type="AlphaFoldDB" id="A0A6A6S1Q2"/>
<name>A0A6A6S1Q2_9PLEO</name>
<dbReference type="PANTHER" id="PTHR42800:SF3">
    <property type="entry name" value="GLYCOSYL HYDROLASE FAMILY 32 N-TERMINAL DOMAIN-CONTAINING PROTEIN"/>
    <property type="match status" value="1"/>
</dbReference>
<keyword evidence="2 4" id="KW-0378">Hydrolase</keyword>
<dbReference type="GO" id="GO:0005737">
    <property type="term" value="C:cytoplasm"/>
    <property type="evidence" value="ECO:0007669"/>
    <property type="project" value="TreeGrafter"/>
</dbReference>
<dbReference type="Gene3D" id="2.115.10.20">
    <property type="entry name" value="Glycosyl hydrolase domain, family 43"/>
    <property type="match status" value="1"/>
</dbReference>
<dbReference type="Pfam" id="PF00251">
    <property type="entry name" value="Glyco_hydro_32N"/>
    <property type="match status" value="1"/>
</dbReference>
<accession>A0A6A6S1Q2</accession>
<dbReference type="GO" id="GO:0004575">
    <property type="term" value="F:sucrose alpha-glucosidase activity"/>
    <property type="evidence" value="ECO:0007669"/>
    <property type="project" value="TreeGrafter"/>
</dbReference>
<feature type="signal peptide" evidence="5">
    <location>
        <begin position="1"/>
        <end position="16"/>
    </location>
</feature>
<organism evidence="8 9">
    <name type="scientific">Massarina eburnea CBS 473.64</name>
    <dbReference type="NCBI Taxonomy" id="1395130"/>
    <lineage>
        <taxon>Eukaryota</taxon>
        <taxon>Fungi</taxon>
        <taxon>Dikarya</taxon>
        <taxon>Ascomycota</taxon>
        <taxon>Pezizomycotina</taxon>
        <taxon>Dothideomycetes</taxon>
        <taxon>Pleosporomycetidae</taxon>
        <taxon>Pleosporales</taxon>
        <taxon>Massarineae</taxon>
        <taxon>Massarinaceae</taxon>
        <taxon>Massarina</taxon>
    </lineage>
</organism>
<protein>
    <submittedName>
        <fullName evidence="8">Arabinanase/levansucrase/invertase</fullName>
    </submittedName>
</protein>
<dbReference type="Gene3D" id="2.60.120.560">
    <property type="entry name" value="Exo-inulinase, domain 1"/>
    <property type="match status" value="1"/>
</dbReference>
<dbReference type="InterPro" id="IPR001362">
    <property type="entry name" value="Glyco_hydro_32"/>
</dbReference>
<keyword evidence="3 4" id="KW-0326">Glycosidase</keyword>
<comment type="similarity">
    <text evidence="1 4">Belongs to the glycosyl hydrolase 32 family.</text>
</comment>
<reference evidence="8" key="1">
    <citation type="journal article" date="2020" name="Stud. Mycol.">
        <title>101 Dothideomycetes genomes: a test case for predicting lifestyles and emergence of pathogens.</title>
        <authorList>
            <person name="Haridas S."/>
            <person name="Albert R."/>
            <person name="Binder M."/>
            <person name="Bloem J."/>
            <person name="Labutti K."/>
            <person name="Salamov A."/>
            <person name="Andreopoulos B."/>
            <person name="Baker S."/>
            <person name="Barry K."/>
            <person name="Bills G."/>
            <person name="Bluhm B."/>
            <person name="Cannon C."/>
            <person name="Castanera R."/>
            <person name="Culley D."/>
            <person name="Daum C."/>
            <person name="Ezra D."/>
            <person name="Gonzalez J."/>
            <person name="Henrissat B."/>
            <person name="Kuo A."/>
            <person name="Liang C."/>
            <person name="Lipzen A."/>
            <person name="Lutzoni F."/>
            <person name="Magnuson J."/>
            <person name="Mondo S."/>
            <person name="Nolan M."/>
            <person name="Ohm R."/>
            <person name="Pangilinan J."/>
            <person name="Park H.-J."/>
            <person name="Ramirez L."/>
            <person name="Alfaro M."/>
            <person name="Sun H."/>
            <person name="Tritt A."/>
            <person name="Yoshinaga Y."/>
            <person name="Zwiers L.-H."/>
            <person name="Turgeon B."/>
            <person name="Goodwin S."/>
            <person name="Spatafora J."/>
            <person name="Crous P."/>
            <person name="Grigoriev I."/>
        </authorList>
    </citation>
    <scope>NUCLEOTIDE SEQUENCE</scope>
    <source>
        <strain evidence="8">CBS 473.64</strain>
    </source>
</reference>
<dbReference type="SUPFAM" id="SSF49899">
    <property type="entry name" value="Concanavalin A-like lectins/glucanases"/>
    <property type="match status" value="1"/>
</dbReference>
<evidence type="ECO:0000256" key="2">
    <source>
        <dbReference type="ARBA" id="ARBA00022801"/>
    </source>
</evidence>
<evidence type="ECO:0000259" key="7">
    <source>
        <dbReference type="Pfam" id="PF08244"/>
    </source>
</evidence>
<evidence type="ECO:0000256" key="5">
    <source>
        <dbReference type="SAM" id="SignalP"/>
    </source>
</evidence>
<evidence type="ECO:0000256" key="1">
    <source>
        <dbReference type="ARBA" id="ARBA00009902"/>
    </source>
</evidence>
<evidence type="ECO:0000313" key="8">
    <source>
        <dbReference type="EMBL" id="KAF2641042.1"/>
    </source>
</evidence>
<feature type="chain" id="PRO_5025693345" evidence="5">
    <location>
        <begin position="17"/>
        <end position="627"/>
    </location>
</feature>
<dbReference type="SUPFAM" id="SSF75005">
    <property type="entry name" value="Arabinanase/levansucrase/invertase"/>
    <property type="match status" value="1"/>
</dbReference>
<sequence length="627" mass="68471">MNLIASTVYLAVVVSAADPLTTRLSSPDYTSAPPNLSTLANSSLYDTWRPKAHILPVYGAIGDPCMHYTDPATGLFHVGYGHEGASGATTSDLVTYTDINPNSAPFIREGGINDPVAVFDGSVIEKGINGTPTLLYTSVNYLPIQWTVKYTKGSETQSLAIATDGGRNFSKLEHGPVIPSPPFALNITGFRDPFVFQSPIFDNILHTSNGTWYVAISGGIHSEGPSVFLYSQYEQDPNFETWEYLGQWWHEDANSTWTEEGWAGRWGFNFEVANLFALDGEGYNPHGEIFTTIGAEWSYAPIVPQVSDERDMLWVAGTQKLSENGKLEFEPTMAGFLDCGRSAYAAAGKEVRESSLPSQTSGAPDRFITYVWLTGNFYGTLDFPTAQQNWSGSLLLPRELSVGYFDVVDNALSREKGSWRIEAEHGNGTLTLATLHQEIARETLGALKSNTTTHFIQPGGTFSSSRSLNRSPNSTHYILTTTLNFSPSARNNSALKAGLSIFSGSHESTTIYYQFSNESLVIDRSNSSAAANTTLGITTNPEVGKLRLFDVPNGSNGTAIETLEFTIVVDGGVVEVHVNGRFAISTWVWSWFEDSRDVGIFVEGGEVEFGDVIFWEGLVDAWPERSA</sequence>
<dbReference type="SMART" id="SM00640">
    <property type="entry name" value="Glyco_32"/>
    <property type="match status" value="1"/>
</dbReference>
<dbReference type="InterPro" id="IPR023296">
    <property type="entry name" value="Glyco_hydro_beta-prop_sf"/>
</dbReference>
<dbReference type="InterPro" id="IPR013148">
    <property type="entry name" value="Glyco_hydro_32_N"/>
</dbReference>
<dbReference type="PANTHER" id="PTHR42800">
    <property type="entry name" value="EXOINULINASE INUD (AFU_ORTHOLOGUE AFUA_5G00480)"/>
    <property type="match status" value="1"/>
</dbReference>
<dbReference type="OrthoDB" id="202537at2759"/>
<dbReference type="CDD" id="cd18621">
    <property type="entry name" value="GH32_XdINV-like"/>
    <property type="match status" value="1"/>
</dbReference>
<dbReference type="EMBL" id="MU006783">
    <property type="protein sequence ID" value="KAF2641042.1"/>
    <property type="molecule type" value="Genomic_DNA"/>
</dbReference>